<name>A0A1X6MM46_9APHY</name>
<feature type="domain" description="DUF6534" evidence="1">
    <location>
        <begin position="372"/>
        <end position="463"/>
    </location>
</feature>
<dbReference type="RefSeq" id="XP_024334268.1">
    <property type="nucleotide sequence ID" value="XM_024487092.1"/>
</dbReference>
<evidence type="ECO:0000313" key="3">
    <source>
        <dbReference type="Proteomes" id="UP000194127"/>
    </source>
</evidence>
<organism evidence="2 3">
    <name type="scientific">Postia placenta MAD-698-R-SB12</name>
    <dbReference type="NCBI Taxonomy" id="670580"/>
    <lineage>
        <taxon>Eukaryota</taxon>
        <taxon>Fungi</taxon>
        <taxon>Dikarya</taxon>
        <taxon>Basidiomycota</taxon>
        <taxon>Agaricomycotina</taxon>
        <taxon>Agaricomycetes</taxon>
        <taxon>Polyporales</taxon>
        <taxon>Adustoporiaceae</taxon>
        <taxon>Rhodonia</taxon>
    </lineage>
</organism>
<evidence type="ECO:0000259" key="1">
    <source>
        <dbReference type="Pfam" id="PF20152"/>
    </source>
</evidence>
<accession>A0A1X6MM46</accession>
<sequence length="822" mass="91892">MAETASLDFNNIPGYTTIGTMFGTVLYGIEVAQMYYYTCNYTKDPIWLKILVLYISMLRITDTFKEISCIVIEQIVDYVESGTVQWYAEEFFCIALPLTYLQSYYIYIIWTIYFNAFLAILNAHHYINEAGEPVSILVSSFIVRWSPSPRSVDASTGASLPHCSMEMPTMVYEHRSSYTAKDMGSMLEYLEDEDKIKIEARCRRPREHSAMSETTRLNFNNSLGFYGIAVAQMCYYVSKYIKDPLWLKLLVHFLLKVLEASSDSHENLVLNTKQTLWFILVRHHADLVALLEVPTYYIYIIWKLGPRTWWNRLCCISAMLPKQAIMAEATLGHLSSRICPTLMEVYFKSHRYDASASVDLFRLTITTNVITLVTDLYITISLCFVFQRARIPTERSILESDAARSEGILSKLVKYTANRGLIFCLQQAVMLGTYIWDYKTGVQVTEVFSFSRGACYLNAFLAVQSQISCFSWADGTEPEPCATLGTSGQTELKISAVETLKRLCMNGDVGDSSCRVESARGVKRWSSGGSDAMFLEPFRITAAMIFPVREISDVCLVTLVADGISLDVELTAVGREDVEGIEIGDEMLVIDELPDEELELVTLVVELVLDKINCGGVDDSFGSTEFVETEMGEMDEREVGRCVAESVLSGCKLEVLLEILVLSDVAFSEEAELTEVVLGVEEVADVELDEIKARESDEVLCAELVSDVVTADVVDGQTTTVVFVTMTVVTASSSWFSSVRLIASVALRPSSSLAFASVPNRRVASLEALSVLHNDFGQLLDESAETVHERMTKETQVSRLVVEGWRVGNGSQLPLAWSEMDG</sequence>
<protein>
    <recommendedName>
        <fullName evidence="1">DUF6534 domain-containing protein</fullName>
    </recommendedName>
</protein>
<evidence type="ECO:0000313" key="2">
    <source>
        <dbReference type="EMBL" id="OSX57474.1"/>
    </source>
</evidence>
<dbReference type="GeneID" id="36332041"/>
<dbReference type="Proteomes" id="UP000194127">
    <property type="component" value="Unassembled WGS sequence"/>
</dbReference>
<dbReference type="OrthoDB" id="2971182at2759"/>
<gene>
    <name evidence="2" type="ORF">POSPLADRAFT_1156702</name>
</gene>
<proteinExistence type="predicted"/>
<dbReference type="InterPro" id="IPR045339">
    <property type="entry name" value="DUF6534"/>
</dbReference>
<keyword evidence="3" id="KW-1185">Reference proteome</keyword>
<dbReference type="AlphaFoldDB" id="A0A1X6MM46"/>
<dbReference type="EMBL" id="KZ110608">
    <property type="protein sequence ID" value="OSX57474.1"/>
    <property type="molecule type" value="Genomic_DNA"/>
</dbReference>
<reference evidence="2 3" key="1">
    <citation type="submission" date="2017-04" db="EMBL/GenBank/DDBJ databases">
        <title>Genome Sequence of the Model Brown-Rot Fungus Postia placenta SB12.</title>
        <authorList>
            <consortium name="DOE Joint Genome Institute"/>
            <person name="Gaskell J."/>
            <person name="Kersten P."/>
            <person name="Larrondo L.F."/>
            <person name="Canessa P."/>
            <person name="Martinez D."/>
            <person name="Hibbett D."/>
            <person name="Schmoll M."/>
            <person name="Kubicek C.P."/>
            <person name="Martinez A.T."/>
            <person name="Yadav J."/>
            <person name="Master E."/>
            <person name="Magnuson J.K."/>
            <person name="James T."/>
            <person name="Yaver D."/>
            <person name="Berka R."/>
            <person name="Labutti K."/>
            <person name="Lipzen A."/>
            <person name="Aerts A."/>
            <person name="Barry K."/>
            <person name="Henrissat B."/>
            <person name="Blanchette R."/>
            <person name="Grigoriev I."/>
            <person name="Cullen D."/>
        </authorList>
    </citation>
    <scope>NUCLEOTIDE SEQUENCE [LARGE SCALE GENOMIC DNA]</scope>
    <source>
        <strain evidence="2 3">MAD-698-R-SB12</strain>
    </source>
</reference>
<dbReference type="Pfam" id="PF20152">
    <property type="entry name" value="DUF6534"/>
    <property type="match status" value="1"/>
</dbReference>